<dbReference type="AlphaFoldDB" id="A0A1D1UPQ0"/>
<accession>A0A1D1UPQ0</accession>
<organism evidence="1 2">
    <name type="scientific">Ramazzottius varieornatus</name>
    <name type="common">Water bear</name>
    <name type="synonym">Tardigrade</name>
    <dbReference type="NCBI Taxonomy" id="947166"/>
    <lineage>
        <taxon>Eukaryota</taxon>
        <taxon>Metazoa</taxon>
        <taxon>Ecdysozoa</taxon>
        <taxon>Tardigrada</taxon>
        <taxon>Eutardigrada</taxon>
        <taxon>Parachela</taxon>
        <taxon>Hypsibioidea</taxon>
        <taxon>Ramazzottiidae</taxon>
        <taxon>Ramazzottius</taxon>
    </lineage>
</organism>
<evidence type="ECO:0000313" key="1">
    <source>
        <dbReference type="EMBL" id="GAU89632.1"/>
    </source>
</evidence>
<keyword evidence="2" id="KW-1185">Reference proteome</keyword>
<proteinExistence type="predicted"/>
<evidence type="ECO:0000313" key="2">
    <source>
        <dbReference type="Proteomes" id="UP000186922"/>
    </source>
</evidence>
<protein>
    <recommendedName>
        <fullName evidence="3">Transposase Tc1-like domain-containing protein</fullName>
    </recommendedName>
</protein>
<comment type="caution">
    <text evidence="1">The sequence shown here is derived from an EMBL/GenBank/DDBJ whole genome shotgun (WGS) entry which is preliminary data.</text>
</comment>
<gene>
    <name evidence="1" type="primary">RvY_02162-1</name>
    <name evidence="1" type="synonym">RvY_02162.1</name>
    <name evidence="1" type="ORF">RvY_02162</name>
</gene>
<name>A0A1D1UPQ0_RAMVA</name>
<dbReference type="Proteomes" id="UP000186922">
    <property type="component" value="Unassembled WGS sequence"/>
</dbReference>
<sequence>MALHTERLSYKQISSRLADLGTPIHYKMIGKLINEEGKKQIGWAKPARRLPPQNLPTVRTKDTIKKVKRAVLKTHPDSHRKLSHKLGCSLGAVSNIIHRDLGLNARKKKKTIT</sequence>
<evidence type="ECO:0008006" key="3">
    <source>
        <dbReference type="Google" id="ProtNLM"/>
    </source>
</evidence>
<reference evidence="1 2" key="1">
    <citation type="journal article" date="2016" name="Nat. Commun.">
        <title>Extremotolerant tardigrade genome and improved radiotolerance of human cultured cells by tardigrade-unique protein.</title>
        <authorList>
            <person name="Hashimoto T."/>
            <person name="Horikawa D.D."/>
            <person name="Saito Y."/>
            <person name="Kuwahara H."/>
            <person name="Kozuka-Hata H."/>
            <person name="Shin-I T."/>
            <person name="Minakuchi Y."/>
            <person name="Ohishi K."/>
            <person name="Motoyama A."/>
            <person name="Aizu T."/>
            <person name="Enomoto A."/>
            <person name="Kondo K."/>
            <person name="Tanaka S."/>
            <person name="Hara Y."/>
            <person name="Koshikawa S."/>
            <person name="Sagara H."/>
            <person name="Miura T."/>
            <person name="Yokobori S."/>
            <person name="Miyagawa K."/>
            <person name="Suzuki Y."/>
            <person name="Kubo T."/>
            <person name="Oyama M."/>
            <person name="Kohara Y."/>
            <person name="Fujiyama A."/>
            <person name="Arakawa K."/>
            <person name="Katayama T."/>
            <person name="Toyoda A."/>
            <person name="Kunieda T."/>
        </authorList>
    </citation>
    <scope>NUCLEOTIDE SEQUENCE [LARGE SCALE GENOMIC DNA]</scope>
    <source>
        <strain evidence="1 2">YOKOZUNA-1</strain>
    </source>
</reference>
<dbReference type="EMBL" id="BDGG01000001">
    <property type="protein sequence ID" value="GAU89632.1"/>
    <property type="molecule type" value="Genomic_DNA"/>
</dbReference>